<dbReference type="InterPro" id="IPR000594">
    <property type="entry name" value="ThiF_NAD_FAD-bd"/>
</dbReference>
<reference evidence="9" key="1">
    <citation type="journal article" date="2023" name="Mol. Phylogenet. Evol.">
        <title>Genome-scale phylogeny and comparative genomics of the fungal order Sordariales.</title>
        <authorList>
            <person name="Hensen N."/>
            <person name="Bonometti L."/>
            <person name="Westerberg I."/>
            <person name="Brannstrom I.O."/>
            <person name="Guillou S."/>
            <person name="Cros-Aarteil S."/>
            <person name="Calhoun S."/>
            <person name="Haridas S."/>
            <person name="Kuo A."/>
            <person name="Mondo S."/>
            <person name="Pangilinan J."/>
            <person name="Riley R."/>
            <person name="LaButti K."/>
            <person name="Andreopoulos B."/>
            <person name="Lipzen A."/>
            <person name="Chen C."/>
            <person name="Yan M."/>
            <person name="Daum C."/>
            <person name="Ng V."/>
            <person name="Clum A."/>
            <person name="Steindorff A."/>
            <person name="Ohm R.A."/>
            <person name="Martin F."/>
            <person name="Silar P."/>
            <person name="Natvig D.O."/>
            <person name="Lalanne C."/>
            <person name="Gautier V."/>
            <person name="Ament-Velasquez S.L."/>
            <person name="Kruys A."/>
            <person name="Hutchinson M.I."/>
            <person name="Powell A.J."/>
            <person name="Barry K."/>
            <person name="Miller A.N."/>
            <person name="Grigoriev I.V."/>
            <person name="Debuchy R."/>
            <person name="Gladieux P."/>
            <person name="Hiltunen Thoren M."/>
            <person name="Johannesson H."/>
        </authorList>
    </citation>
    <scope>NUCLEOTIDE SEQUENCE</scope>
    <source>
        <strain evidence="9">PSN293</strain>
    </source>
</reference>
<comment type="caution">
    <text evidence="9">The sequence shown here is derived from an EMBL/GenBank/DDBJ whole genome shotgun (WGS) entry which is preliminary data.</text>
</comment>
<dbReference type="InterPro" id="IPR000011">
    <property type="entry name" value="UBQ/SUMO-activ_enz_E1-like"/>
</dbReference>
<dbReference type="SUPFAM" id="SSF69572">
    <property type="entry name" value="Activating enzymes of the ubiquitin-like proteins"/>
    <property type="match status" value="1"/>
</dbReference>
<evidence type="ECO:0000256" key="4">
    <source>
        <dbReference type="ARBA" id="ARBA00022786"/>
    </source>
</evidence>
<evidence type="ECO:0000256" key="5">
    <source>
        <dbReference type="ARBA" id="ARBA00023242"/>
    </source>
</evidence>
<gene>
    <name evidence="9" type="ORF">QBC37DRAFT_26845</name>
</gene>
<organism evidence="9 10">
    <name type="scientific">Rhypophila decipiens</name>
    <dbReference type="NCBI Taxonomy" id="261697"/>
    <lineage>
        <taxon>Eukaryota</taxon>
        <taxon>Fungi</taxon>
        <taxon>Dikarya</taxon>
        <taxon>Ascomycota</taxon>
        <taxon>Pezizomycotina</taxon>
        <taxon>Sordariomycetes</taxon>
        <taxon>Sordariomycetidae</taxon>
        <taxon>Sordariales</taxon>
        <taxon>Naviculisporaceae</taxon>
        <taxon>Rhypophila</taxon>
    </lineage>
</organism>
<keyword evidence="4" id="KW-0833">Ubl conjugation pathway</keyword>
<feature type="compositionally biased region" description="Gly residues" evidence="7">
    <location>
        <begin position="483"/>
        <end position="497"/>
    </location>
</feature>
<dbReference type="GO" id="GO:0005737">
    <property type="term" value="C:cytoplasm"/>
    <property type="evidence" value="ECO:0007669"/>
    <property type="project" value="TreeGrafter"/>
</dbReference>
<dbReference type="InterPro" id="IPR045886">
    <property type="entry name" value="ThiF/MoeB/HesA"/>
</dbReference>
<name>A0AAN6YEU0_9PEZI</name>
<evidence type="ECO:0000313" key="10">
    <source>
        <dbReference type="Proteomes" id="UP001301769"/>
    </source>
</evidence>
<evidence type="ECO:0000256" key="6">
    <source>
        <dbReference type="ARBA" id="ARBA00044354"/>
    </source>
</evidence>
<dbReference type="CDD" id="cd01492">
    <property type="entry name" value="Aos1_SUMO"/>
    <property type="match status" value="1"/>
</dbReference>
<sequence>MADQAQSNGSVVGKNSSKEGISADEIALYDRQIRLWGMKAQERIRNANILLITMKALANEIAKNLVLAGIGSLTIVDHEVVTEPDLGAQFFLNSSHLGLNRAEAASSAIQRLNPRVKIHVSTSDIRTQVPSFFSQFDIIIATDIDSPQTLDLINTATRLNSRPFYAASSVGFYGFVFADLIEHEFVIERAKSNLPTKLGPETRTRSVVAVSPKPDNPAQELVTKRELYSTWLLASDLASLPPDILKSPRRRKIVTPILSCLRALWEYLTLYGTPPDPNNRAAIAQFTVMCTEKHKALGLPVETLKSDILRSFLQNINAEIAPVTAVVGGQLAQDVINVLGATQQPIQNFVIFDGNSMEAHVYTLHPEGPLGKALFNEESSGVDAAAAVANAVDAAAAAAAAHAAIMAGGGLGPVMPPDMNMFTGGGGGAAVDPMDINGAMGSGFAAAPGAGFPQQPLPLLVPNGTVTGTDVTAAAAAATAPVSGGGDVSVLGGGTGSTPGQEQQQQQQGQQQS</sequence>
<feature type="domain" description="THIF-type NAD/FAD binding fold" evidence="8">
    <location>
        <begin position="29"/>
        <end position="362"/>
    </location>
</feature>
<dbReference type="GO" id="GO:0016925">
    <property type="term" value="P:protein sumoylation"/>
    <property type="evidence" value="ECO:0007669"/>
    <property type="project" value="TreeGrafter"/>
</dbReference>
<dbReference type="PRINTS" id="PR01849">
    <property type="entry name" value="UBIQUITINACT"/>
</dbReference>
<evidence type="ECO:0000259" key="8">
    <source>
        <dbReference type="Pfam" id="PF00899"/>
    </source>
</evidence>
<dbReference type="InterPro" id="IPR035985">
    <property type="entry name" value="Ubiquitin-activating_enz"/>
</dbReference>
<dbReference type="Proteomes" id="UP001301769">
    <property type="component" value="Unassembled WGS sequence"/>
</dbReference>
<proteinExistence type="inferred from homology"/>
<evidence type="ECO:0000313" key="9">
    <source>
        <dbReference type="EMBL" id="KAK4218014.1"/>
    </source>
</evidence>
<keyword evidence="5" id="KW-0539">Nucleus</keyword>
<dbReference type="PANTHER" id="PTHR10953">
    <property type="entry name" value="UBIQUITIN-ACTIVATING ENZYME E1"/>
    <property type="match status" value="1"/>
</dbReference>
<dbReference type="AlphaFoldDB" id="A0AAN6YEU0"/>
<dbReference type="GO" id="GO:0019948">
    <property type="term" value="F:SUMO activating enzyme activity"/>
    <property type="evidence" value="ECO:0007669"/>
    <property type="project" value="TreeGrafter"/>
</dbReference>
<comment type="pathway">
    <text evidence="2">Protein modification; protein sumoylation.</text>
</comment>
<feature type="region of interest" description="Disordered" evidence="7">
    <location>
        <begin position="479"/>
        <end position="513"/>
    </location>
</feature>
<protein>
    <recommendedName>
        <fullName evidence="6">Ubiquitin-like 1-activating enzyme E1A</fullName>
    </recommendedName>
</protein>
<feature type="compositionally biased region" description="Low complexity" evidence="7">
    <location>
        <begin position="498"/>
        <end position="513"/>
    </location>
</feature>
<reference evidence="9" key="2">
    <citation type="submission" date="2023-05" db="EMBL/GenBank/DDBJ databases">
        <authorList>
            <consortium name="Lawrence Berkeley National Laboratory"/>
            <person name="Steindorff A."/>
            <person name="Hensen N."/>
            <person name="Bonometti L."/>
            <person name="Westerberg I."/>
            <person name="Brannstrom I.O."/>
            <person name="Guillou S."/>
            <person name="Cros-Aarteil S."/>
            <person name="Calhoun S."/>
            <person name="Haridas S."/>
            <person name="Kuo A."/>
            <person name="Mondo S."/>
            <person name="Pangilinan J."/>
            <person name="Riley R."/>
            <person name="Labutti K."/>
            <person name="Andreopoulos B."/>
            <person name="Lipzen A."/>
            <person name="Chen C."/>
            <person name="Yanf M."/>
            <person name="Daum C."/>
            <person name="Ng V."/>
            <person name="Clum A."/>
            <person name="Ohm R."/>
            <person name="Martin F."/>
            <person name="Silar P."/>
            <person name="Natvig D."/>
            <person name="Lalanne C."/>
            <person name="Gautier V."/>
            <person name="Ament-Velasquez S.L."/>
            <person name="Kruys A."/>
            <person name="Hutchinson M.I."/>
            <person name="Powell A.J."/>
            <person name="Barry K."/>
            <person name="Miller A.N."/>
            <person name="Grigoriev I.V."/>
            <person name="Debuchy R."/>
            <person name="Gladieux P."/>
            <person name="Thoren M.H."/>
            <person name="Johannesson H."/>
        </authorList>
    </citation>
    <scope>NUCLEOTIDE SEQUENCE</scope>
    <source>
        <strain evidence="9">PSN293</strain>
    </source>
</reference>
<dbReference type="PANTHER" id="PTHR10953:SF162">
    <property type="entry name" value="SUMO-ACTIVATING ENZYME SUBUNIT 1"/>
    <property type="match status" value="1"/>
</dbReference>
<evidence type="ECO:0000256" key="7">
    <source>
        <dbReference type="SAM" id="MobiDB-lite"/>
    </source>
</evidence>
<accession>A0AAN6YEU0</accession>
<comment type="subcellular location">
    <subcellularLocation>
        <location evidence="1">Nucleus</location>
    </subcellularLocation>
</comment>
<dbReference type="GO" id="GO:0031510">
    <property type="term" value="C:SUMO activating enzyme complex"/>
    <property type="evidence" value="ECO:0007669"/>
    <property type="project" value="TreeGrafter"/>
</dbReference>
<keyword evidence="10" id="KW-1185">Reference proteome</keyword>
<comment type="similarity">
    <text evidence="3">Belongs to the ubiquitin-activating E1 family.</text>
</comment>
<dbReference type="Gene3D" id="3.40.50.720">
    <property type="entry name" value="NAD(P)-binding Rossmann-like Domain"/>
    <property type="match status" value="1"/>
</dbReference>
<evidence type="ECO:0000256" key="2">
    <source>
        <dbReference type="ARBA" id="ARBA00004718"/>
    </source>
</evidence>
<evidence type="ECO:0000256" key="1">
    <source>
        <dbReference type="ARBA" id="ARBA00004123"/>
    </source>
</evidence>
<evidence type="ECO:0000256" key="3">
    <source>
        <dbReference type="ARBA" id="ARBA00005673"/>
    </source>
</evidence>
<dbReference type="Pfam" id="PF00899">
    <property type="entry name" value="ThiF"/>
    <property type="match status" value="1"/>
</dbReference>
<dbReference type="EMBL" id="MU858056">
    <property type="protein sequence ID" value="KAK4218014.1"/>
    <property type="molecule type" value="Genomic_DNA"/>
</dbReference>